<gene>
    <name evidence="11" type="ORF">BG015_006033</name>
</gene>
<comment type="similarity">
    <text evidence="8">Belongs to the glycosyl hydrolase 18 family.</text>
</comment>
<evidence type="ECO:0000259" key="10">
    <source>
        <dbReference type="PROSITE" id="PS51910"/>
    </source>
</evidence>
<dbReference type="Gene3D" id="3.10.50.10">
    <property type="match status" value="1"/>
</dbReference>
<dbReference type="Gene3D" id="3.20.20.80">
    <property type="entry name" value="Glycosidases"/>
    <property type="match status" value="1"/>
</dbReference>
<keyword evidence="12" id="KW-1185">Reference proteome</keyword>
<reference evidence="11" key="1">
    <citation type="journal article" date="2020" name="Fungal Divers.">
        <title>Resolving the Mortierellaceae phylogeny through synthesis of multi-gene phylogenetics and phylogenomics.</title>
        <authorList>
            <person name="Vandepol N."/>
            <person name="Liber J."/>
            <person name="Desiro A."/>
            <person name="Na H."/>
            <person name="Kennedy M."/>
            <person name="Barry K."/>
            <person name="Grigoriev I.V."/>
            <person name="Miller A.N."/>
            <person name="O'Donnell K."/>
            <person name="Stajich J.E."/>
            <person name="Bonito G."/>
        </authorList>
    </citation>
    <scope>NUCLEOTIDE SEQUENCE</scope>
    <source>
        <strain evidence="11">NRRL 6426</strain>
    </source>
</reference>
<sequence length="360" mass="39821">KKKPSLRTAVTVGGWDMDMAHYSTMVSTRENRQKFIRSAIAFVRQYGFDGLDFDWEYPADPKRGGHAEDPENFVLFLKEMREAADAEILENGHERLILSIALPGGPFHGDNFLIPKLAPHVDWFNIMAYNLHGQWESQVFCAAPLHDPASETEYNGYSLIQAVESMAPSTVSPQKFNLGLSLSGVTFTLKDTSLTSPGAPARGPGKSGCQEKGAMSYFEAVKLVDLFGEKTGEDNFSRRVTQAPRLDERSQCIYMVVDKDQWVGFDTPETFAYKVDYFRKFGFGGVSIWSMDSDTADHRLTRSIAKAINGGGPSSSATTDDNKVNSGNHGNGTTSGPNSTGRIVDLLPGIPRRYNSRNWH</sequence>
<dbReference type="InterPro" id="IPR001223">
    <property type="entry name" value="Glyco_hydro18_cat"/>
</dbReference>
<dbReference type="EMBL" id="JAAAUQ010002815">
    <property type="protein sequence ID" value="KAF9120622.1"/>
    <property type="molecule type" value="Genomic_DNA"/>
</dbReference>
<evidence type="ECO:0000256" key="1">
    <source>
        <dbReference type="ARBA" id="ARBA00000822"/>
    </source>
</evidence>
<dbReference type="PROSITE" id="PS01095">
    <property type="entry name" value="GH18_1"/>
    <property type="match status" value="1"/>
</dbReference>
<protein>
    <recommendedName>
        <fullName evidence="10">GH18 domain-containing protein</fullName>
    </recommendedName>
</protein>
<dbReference type="OrthoDB" id="73875at2759"/>
<evidence type="ECO:0000256" key="3">
    <source>
        <dbReference type="ARBA" id="ARBA00023024"/>
    </source>
</evidence>
<dbReference type="InterPro" id="IPR017853">
    <property type="entry name" value="GH"/>
</dbReference>
<evidence type="ECO:0000256" key="9">
    <source>
        <dbReference type="SAM" id="MobiDB-lite"/>
    </source>
</evidence>
<dbReference type="AlphaFoldDB" id="A0A9P5R4I5"/>
<keyword evidence="4" id="KW-0119">Carbohydrate metabolism</keyword>
<organism evidence="11 12">
    <name type="scientific">Linnemannia schmuckeri</name>
    <dbReference type="NCBI Taxonomy" id="64567"/>
    <lineage>
        <taxon>Eukaryota</taxon>
        <taxon>Fungi</taxon>
        <taxon>Fungi incertae sedis</taxon>
        <taxon>Mucoromycota</taxon>
        <taxon>Mortierellomycotina</taxon>
        <taxon>Mortierellomycetes</taxon>
        <taxon>Mortierellales</taxon>
        <taxon>Mortierellaceae</taxon>
        <taxon>Linnemannia</taxon>
    </lineage>
</organism>
<evidence type="ECO:0000256" key="5">
    <source>
        <dbReference type="ARBA" id="ARBA00023295"/>
    </source>
</evidence>
<evidence type="ECO:0000313" key="12">
    <source>
        <dbReference type="Proteomes" id="UP000748756"/>
    </source>
</evidence>
<dbReference type="GO" id="GO:0006032">
    <property type="term" value="P:chitin catabolic process"/>
    <property type="evidence" value="ECO:0007669"/>
    <property type="project" value="UniProtKB-KW"/>
</dbReference>
<dbReference type="Pfam" id="PF00704">
    <property type="entry name" value="Glyco_hydro_18"/>
    <property type="match status" value="1"/>
</dbReference>
<dbReference type="Proteomes" id="UP000748756">
    <property type="component" value="Unassembled WGS sequence"/>
</dbReference>
<keyword evidence="2 7" id="KW-0378">Hydrolase</keyword>
<evidence type="ECO:0000256" key="4">
    <source>
        <dbReference type="ARBA" id="ARBA00023277"/>
    </source>
</evidence>
<keyword evidence="5 7" id="KW-0326">Glycosidase</keyword>
<dbReference type="PROSITE" id="PS51910">
    <property type="entry name" value="GH18_2"/>
    <property type="match status" value="1"/>
</dbReference>
<comment type="caution">
    <text evidence="11">The sequence shown here is derived from an EMBL/GenBank/DDBJ whole genome shotgun (WGS) entry which is preliminary data.</text>
</comment>
<proteinExistence type="inferred from homology"/>
<keyword evidence="6" id="KW-0624">Polysaccharide degradation</keyword>
<keyword evidence="3" id="KW-0146">Chitin degradation</keyword>
<feature type="compositionally biased region" description="Low complexity" evidence="9">
    <location>
        <begin position="325"/>
        <end position="341"/>
    </location>
</feature>
<dbReference type="InterPro" id="IPR011583">
    <property type="entry name" value="Chitinase_II/V-like_cat"/>
</dbReference>
<dbReference type="InterPro" id="IPR050314">
    <property type="entry name" value="Glycosyl_Hydrlase_18"/>
</dbReference>
<dbReference type="PANTHER" id="PTHR11177">
    <property type="entry name" value="CHITINASE"/>
    <property type="match status" value="1"/>
</dbReference>
<dbReference type="InterPro" id="IPR001579">
    <property type="entry name" value="Glyco_hydro_18_chit_AS"/>
</dbReference>
<evidence type="ECO:0000256" key="6">
    <source>
        <dbReference type="ARBA" id="ARBA00023326"/>
    </source>
</evidence>
<feature type="domain" description="GH18" evidence="10">
    <location>
        <begin position="1"/>
        <end position="311"/>
    </location>
</feature>
<comment type="catalytic activity">
    <reaction evidence="1">
        <text>Random endo-hydrolysis of N-acetyl-beta-D-glucosaminide (1-&gt;4)-beta-linkages in chitin and chitodextrins.</text>
        <dbReference type="EC" id="3.2.1.14"/>
    </reaction>
</comment>
<evidence type="ECO:0000313" key="11">
    <source>
        <dbReference type="EMBL" id="KAF9120622.1"/>
    </source>
</evidence>
<evidence type="ECO:0000256" key="7">
    <source>
        <dbReference type="RuleBase" id="RU000489"/>
    </source>
</evidence>
<dbReference type="InterPro" id="IPR029070">
    <property type="entry name" value="Chitinase_insertion_sf"/>
</dbReference>
<dbReference type="GO" id="GO:0008843">
    <property type="term" value="F:endochitinase activity"/>
    <property type="evidence" value="ECO:0007669"/>
    <property type="project" value="UniProtKB-EC"/>
</dbReference>
<dbReference type="GO" id="GO:0008061">
    <property type="term" value="F:chitin binding"/>
    <property type="evidence" value="ECO:0007669"/>
    <property type="project" value="InterPro"/>
</dbReference>
<dbReference type="GO" id="GO:0000272">
    <property type="term" value="P:polysaccharide catabolic process"/>
    <property type="evidence" value="ECO:0007669"/>
    <property type="project" value="UniProtKB-KW"/>
</dbReference>
<name>A0A9P5R4I5_9FUNG</name>
<evidence type="ECO:0000256" key="8">
    <source>
        <dbReference type="RuleBase" id="RU004453"/>
    </source>
</evidence>
<dbReference type="PANTHER" id="PTHR11177:SF333">
    <property type="entry name" value="CHITINASE"/>
    <property type="match status" value="1"/>
</dbReference>
<feature type="non-terminal residue" evidence="11">
    <location>
        <position position="1"/>
    </location>
</feature>
<dbReference type="SUPFAM" id="SSF51445">
    <property type="entry name" value="(Trans)glycosidases"/>
    <property type="match status" value="1"/>
</dbReference>
<dbReference type="SUPFAM" id="SSF54556">
    <property type="entry name" value="Chitinase insertion domain"/>
    <property type="match status" value="1"/>
</dbReference>
<dbReference type="SMART" id="SM00636">
    <property type="entry name" value="Glyco_18"/>
    <property type="match status" value="1"/>
</dbReference>
<feature type="region of interest" description="Disordered" evidence="9">
    <location>
        <begin position="307"/>
        <end position="347"/>
    </location>
</feature>
<accession>A0A9P5R4I5</accession>
<evidence type="ECO:0000256" key="2">
    <source>
        <dbReference type="ARBA" id="ARBA00022801"/>
    </source>
</evidence>